<dbReference type="InterPro" id="IPR011249">
    <property type="entry name" value="Metalloenz_LuxS/M16"/>
</dbReference>
<dbReference type="GO" id="GO:0004222">
    <property type="term" value="F:metalloendopeptidase activity"/>
    <property type="evidence" value="ECO:0007669"/>
    <property type="project" value="UniProtKB-EC"/>
</dbReference>
<dbReference type="InterPro" id="IPR011765">
    <property type="entry name" value="Pept_M16_N"/>
</dbReference>
<evidence type="ECO:0000256" key="1">
    <source>
        <dbReference type="ARBA" id="ARBA00007261"/>
    </source>
</evidence>
<evidence type="ECO:0000256" key="4">
    <source>
        <dbReference type="ARBA" id="ARBA00022801"/>
    </source>
</evidence>
<dbReference type="InterPro" id="IPR001431">
    <property type="entry name" value="Pept_M16_Zn_BS"/>
</dbReference>
<evidence type="ECO:0000259" key="9">
    <source>
        <dbReference type="Pfam" id="PF05193"/>
    </source>
</evidence>
<feature type="domain" description="Peptidase M16 middle/third" evidence="10">
    <location>
        <begin position="375"/>
        <end position="468"/>
    </location>
</feature>
<evidence type="ECO:0000256" key="2">
    <source>
        <dbReference type="ARBA" id="ARBA00022670"/>
    </source>
</evidence>
<gene>
    <name evidence="11" type="ORF">NGATSA_3018800</name>
</gene>
<keyword evidence="2" id="KW-0645">Protease</keyword>
<dbReference type="EMBL" id="JU980339">
    <property type="protein sequence ID" value="AFJ69402.1"/>
    <property type="molecule type" value="mRNA"/>
</dbReference>
<dbReference type="PROSITE" id="PS00143">
    <property type="entry name" value="INSULINASE"/>
    <property type="match status" value="1"/>
</dbReference>
<dbReference type="FunFam" id="3.30.830.10:FF:000004">
    <property type="entry name" value="Putative insulin-degrading enzyme"/>
    <property type="match status" value="1"/>
</dbReference>
<keyword evidence="3" id="KW-0479">Metal-binding</keyword>
<evidence type="ECO:0000259" key="10">
    <source>
        <dbReference type="Pfam" id="PF16187"/>
    </source>
</evidence>
<evidence type="ECO:0000256" key="5">
    <source>
        <dbReference type="ARBA" id="ARBA00022833"/>
    </source>
</evidence>
<organism evidence="11">
    <name type="scientific">Nannochloropsis gaditana (strain CCMP526)</name>
    <name type="common">Green microalga</name>
    <name type="synonym">Microchloropsis gaditana</name>
    <dbReference type="NCBI Taxonomy" id="1093141"/>
    <lineage>
        <taxon>Eukaryota</taxon>
        <taxon>Sar</taxon>
        <taxon>Stramenopiles</taxon>
        <taxon>Ochrophyta</taxon>
        <taxon>Eustigmatophyceae</taxon>
        <taxon>Eustigmatales</taxon>
        <taxon>Monodopsidaceae</taxon>
        <taxon>Nannochloropsis</taxon>
    </lineage>
</organism>
<evidence type="ECO:0000256" key="6">
    <source>
        <dbReference type="ARBA" id="ARBA00023049"/>
    </source>
</evidence>
<protein>
    <submittedName>
        <fullName evidence="11">Insulysin</fullName>
        <ecNumber evidence="11">3.4.24.56</ecNumber>
    </submittedName>
</protein>
<dbReference type="SUPFAM" id="SSF63411">
    <property type="entry name" value="LuxS/MPP-like metallohydrolase"/>
    <property type="match status" value="2"/>
</dbReference>
<dbReference type="GO" id="GO:0043171">
    <property type="term" value="P:peptide catabolic process"/>
    <property type="evidence" value="ECO:0007669"/>
    <property type="project" value="TreeGrafter"/>
</dbReference>
<dbReference type="GO" id="GO:0051603">
    <property type="term" value="P:proteolysis involved in protein catabolic process"/>
    <property type="evidence" value="ECO:0007669"/>
    <property type="project" value="TreeGrafter"/>
</dbReference>
<dbReference type="InterPro" id="IPR007863">
    <property type="entry name" value="Peptidase_M16_C"/>
</dbReference>
<evidence type="ECO:0000256" key="3">
    <source>
        <dbReference type="ARBA" id="ARBA00022723"/>
    </source>
</evidence>
<dbReference type="Gene3D" id="3.30.830.10">
    <property type="entry name" value="Metalloenzyme, LuxS/M16 peptidase-like"/>
    <property type="match status" value="2"/>
</dbReference>
<dbReference type="GO" id="GO:0046872">
    <property type="term" value="F:metal ion binding"/>
    <property type="evidence" value="ECO:0007669"/>
    <property type="project" value="UniProtKB-KW"/>
</dbReference>
<keyword evidence="6" id="KW-0482">Metalloprotease</keyword>
<keyword evidence="4 11" id="KW-0378">Hydrolase</keyword>
<dbReference type="Pfam" id="PF00675">
    <property type="entry name" value="Peptidase_M16"/>
    <property type="match status" value="1"/>
</dbReference>
<dbReference type="PANTHER" id="PTHR43690:SF18">
    <property type="entry name" value="INSULIN-DEGRADING ENZYME-RELATED"/>
    <property type="match status" value="1"/>
</dbReference>
<dbReference type="AlphaFoldDB" id="I2CR69"/>
<evidence type="ECO:0000256" key="7">
    <source>
        <dbReference type="RuleBase" id="RU004447"/>
    </source>
</evidence>
<feature type="domain" description="Peptidase M16 C-terminal" evidence="9">
    <location>
        <begin position="191"/>
        <end position="365"/>
    </location>
</feature>
<keyword evidence="5" id="KW-0862">Zinc</keyword>
<sequence>MGKDLGRIEQSPADDRTYRALELENGLQVLLIHDPTTDKASAAMSVGVGSLHDGDVEGLAHFCEHMLFLGTEKYPDEQAYSKYLNQNGGHSNAYTDMDHTCYFFSVLPGFLEGAVDRFAQFFISPLFTDSATAREMQAVDSENNKNLQNDAWRLHQIHCASAKPGHPLGRFRCGSLKTLLEDPQARGVDVRDCLLRFHASYYSSNICRLVVLGREPLDVQEGWVTRMYEGVPNLNISPPTVPDVPFTSAELGHWMTIVPVMDLRLLQLFWPLPPQRARYASAPTRYLSHLLGHEGAGSVLSYLKAKQWANELSAGGQFDQREWASLDISIDLTDEGVAHAREVVEVVYAYLRLLREAGPQRYVWEEMEQTAANSFRFLSKQQPMSYTSALSHRMHKYPPQHFISGPHLVREYDPVLIQETLDALRPCHMLVMVAAKACAGTADRREPWYGTHYSTRRLTPEELAAFDAAAPACLPP</sequence>
<dbReference type="PANTHER" id="PTHR43690">
    <property type="entry name" value="NARDILYSIN"/>
    <property type="match status" value="1"/>
</dbReference>
<dbReference type="InterPro" id="IPR032632">
    <property type="entry name" value="Peptidase_M16_M"/>
</dbReference>
<feature type="domain" description="Peptidase M16 N-terminal" evidence="8">
    <location>
        <begin position="29"/>
        <end position="163"/>
    </location>
</feature>
<dbReference type="InterPro" id="IPR050626">
    <property type="entry name" value="Peptidase_M16"/>
</dbReference>
<dbReference type="GO" id="GO:0005739">
    <property type="term" value="C:mitochondrion"/>
    <property type="evidence" value="ECO:0007669"/>
    <property type="project" value="TreeGrafter"/>
</dbReference>
<dbReference type="Pfam" id="PF16187">
    <property type="entry name" value="Peptidase_M16_M"/>
    <property type="match status" value="1"/>
</dbReference>
<accession>I2CR69</accession>
<comment type="similarity">
    <text evidence="1 7">Belongs to the peptidase M16 family.</text>
</comment>
<dbReference type="MEROPS" id="M16.A08"/>
<dbReference type="Pfam" id="PF05193">
    <property type="entry name" value="Peptidase_M16_C"/>
    <property type="match status" value="1"/>
</dbReference>
<dbReference type="FunFam" id="3.30.830.10:FF:000005">
    <property type="entry name" value="nardilysin isoform X1"/>
    <property type="match status" value="1"/>
</dbReference>
<name>I2CR69_NANGC</name>
<reference evidence="11" key="1">
    <citation type="journal article" date="2012" name="Bioengineered">
        <title>Additional insights into the genome of the oleaginous model alga Nannochloropsis gaditana.</title>
        <authorList>
            <person name="Jinkerson R.E."/>
            <person name="Radakovits R."/>
            <person name="Posewitz M.C."/>
        </authorList>
    </citation>
    <scope>NUCLEOTIDE SEQUENCE</scope>
    <source>
        <strain evidence="11">CCMP526</strain>
    </source>
</reference>
<evidence type="ECO:0000259" key="8">
    <source>
        <dbReference type="Pfam" id="PF00675"/>
    </source>
</evidence>
<dbReference type="EC" id="3.4.24.56" evidence="11"/>
<dbReference type="GO" id="GO:0005829">
    <property type="term" value="C:cytosol"/>
    <property type="evidence" value="ECO:0007669"/>
    <property type="project" value="TreeGrafter"/>
</dbReference>
<proteinExistence type="evidence at transcript level"/>
<feature type="non-terminal residue" evidence="11">
    <location>
        <position position="476"/>
    </location>
</feature>
<reference evidence="11" key="2">
    <citation type="journal article" date="2012" name="Nat. Commun.">
        <title>Draft genome sequence and genetic transformation of the oleaginous alga Nannochloropis gaditana.</title>
        <authorList>
            <person name="Radakovits R."/>
            <person name="Jinkerson R.E."/>
            <person name="Fuerstenberg S.I."/>
            <person name="Tae H."/>
            <person name="Settlage R.E."/>
            <person name="Boore J.L."/>
            <person name="Posewitz M.C."/>
        </authorList>
    </citation>
    <scope>NUCLEOTIDE SEQUENCE</scope>
    <source>
        <strain evidence="11">CCMP526</strain>
    </source>
</reference>
<evidence type="ECO:0000313" key="11">
    <source>
        <dbReference type="EMBL" id="AFJ69402.1"/>
    </source>
</evidence>